<proteinExistence type="predicted"/>
<organism evidence="1">
    <name type="scientific">Apis mellifera</name>
    <name type="common">Honeybee</name>
    <dbReference type="NCBI Taxonomy" id="7460"/>
    <lineage>
        <taxon>Eukaryota</taxon>
        <taxon>Metazoa</taxon>
        <taxon>Ecdysozoa</taxon>
        <taxon>Arthropoda</taxon>
        <taxon>Hexapoda</taxon>
        <taxon>Insecta</taxon>
        <taxon>Pterygota</taxon>
        <taxon>Neoptera</taxon>
        <taxon>Endopterygota</taxon>
        <taxon>Hymenoptera</taxon>
        <taxon>Apocrita</taxon>
        <taxon>Aculeata</taxon>
        <taxon>Apoidea</taxon>
        <taxon>Anthophila</taxon>
        <taxon>Apidae</taxon>
        <taxon>Apis</taxon>
    </lineage>
</organism>
<dbReference type="PANTHER" id="PTHR21580">
    <property type="entry name" value="SHIPPO-1-RELATED"/>
    <property type="match status" value="1"/>
</dbReference>
<dbReference type="AlphaFoldDB" id="A0A7M7MW81"/>
<dbReference type="KEGG" id="ame:725444"/>
<evidence type="ECO:0000313" key="3">
    <source>
        <dbReference type="RefSeq" id="XP_026301763.1"/>
    </source>
</evidence>
<accession>A0A8B8HDJ4</accession>
<evidence type="ECO:0000313" key="2">
    <source>
        <dbReference type="Proteomes" id="UP000005203"/>
    </source>
</evidence>
<accession>A0A7M7MW81</accession>
<dbReference type="OrthoDB" id="429991at2759"/>
<dbReference type="PANTHER" id="PTHR21580:SF28">
    <property type="entry name" value="BOREALIN N-TERMINAL DOMAIN-CONTAINING PROTEIN-RELATED"/>
    <property type="match status" value="1"/>
</dbReference>
<keyword evidence="2" id="KW-1185">Reference proteome</keyword>
<protein>
    <submittedName>
        <fullName evidence="3">Outer dense fiber protein 3-B</fullName>
    </submittedName>
</protein>
<dbReference type="EnsemblMetazoa" id="XM_026445978">
    <property type="protein sequence ID" value="XP_026301763"/>
    <property type="gene ID" value="LOC725444"/>
</dbReference>
<name>A0A7M7MW81_APIME</name>
<dbReference type="RefSeq" id="XP_026301763.1">
    <property type="nucleotide sequence ID" value="XM_026445978.1"/>
</dbReference>
<dbReference type="Proteomes" id="UP000005203">
    <property type="component" value="Unplaced"/>
</dbReference>
<sequence>MPPKTDTEIQTKPDKKVGGFSCTYKSPGPKYKLKTLVGYKEHCLSRHRNPAYTFGIRHHVFEECLSPGPKYILDRPKRNGFSFGLVGKTFGKLFFSILLVPFCGPGPKYLLPSPKGPSFTIKSRTKTRQTCVTPGPISVTLPRAGPAFYIGQRLPVLKRDCVPGPKIYNDVLVKQRAPMYSMSYRHPIKEICRSPGPKYNLKFGKTPPIYSFGIKHSECAPPYFIECDDQC</sequence>
<dbReference type="Pfam" id="PF07004">
    <property type="entry name" value="SHIPPO-rpt"/>
    <property type="match status" value="2"/>
</dbReference>
<dbReference type="GO" id="GO:0005856">
    <property type="term" value="C:cytoskeleton"/>
    <property type="evidence" value="ECO:0007669"/>
    <property type="project" value="TreeGrafter"/>
</dbReference>
<gene>
    <name evidence="3" type="primary">LOC725444</name>
</gene>
<dbReference type="InterPro" id="IPR010736">
    <property type="entry name" value="SHIPPO-rpt"/>
</dbReference>
<evidence type="ECO:0000313" key="1">
    <source>
        <dbReference type="EnsemblMetazoa" id="XP_026301763"/>
    </source>
</evidence>
<reference evidence="1" key="1">
    <citation type="submission" date="2021-01" db="UniProtKB">
        <authorList>
            <consortium name="EnsemblMetazoa"/>
        </authorList>
    </citation>
    <scope>IDENTIFICATION</scope>
    <source>
        <strain evidence="1">DH4</strain>
    </source>
</reference>
<dbReference type="InterPro" id="IPR051291">
    <property type="entry name" value="CIMAP"/>
</dbReference>
<reference evidence="3" key="2">
    <citation type="submission" date="2025-04" db="UniProtKB">
        <authorList>
            <consortium name="RefSeq"/>
        </authorList>
    </citation>
    <scope>IDENTIFICATION</scope>
    <source>
        <strain evidence="3">DH4</strain>
        <tissue evidence="3">Whole body</tissue>
    </source>
</reference>
<dbReference type="GeneID" id="725444"/>